<accession>A0A1C7MKU9</accession>
<gene>
    <name evidence="5" type="ORF">A0H81_01894</name>
</gene>
<evidence type="ECO:0000256" key="1">
    <source>
        <dbReference type="ARBA" id="ARBA00004173"/>
    </source>
</evidence>
<name>A0A1C7MKU9_GRIFR</name>
<dbReference type="GO" id="GO:0033617">
    <property type="term" value="P:mitochondrial respiratory chain complex IV assembly"/>
    <property type="evidence" value="ECO:0007669"/>
    <property type="project" value="TreeGrafter"/>
</dbReference>
<comment type="caution">
    <text evidence="5">The sequence shown here is derived from an EMBL/GenBank/DDBJ whole genome shotgun (WGS) entry which is preliminary data.</text>
</comment>
<dbReference type="OrthoDB" id="76305at2759"/>
<dbReference type="EMBL" id="LUGG01000002">
    <property type="protein sequence ID" value="OBZ77470.1"/>
    <property type="molecule type" value="Genomic_DNA"/>
</dbReference>
<dbReference type="Pfam" id="PF15786">
    <property type="entry name" value="PET117"/>
    <property type="match status" value="1"/>
</dbReference>
<dbReference type="STRING" id="5627.A0A1C7MKU9"/>
<evidence type="ECO:0008006" key="7">
    <source>
        <dbReference type="Google" id="ProtNLM"/>
    </source>
</evidence>
<evidence type="ECO:0000256" key="2">
    <source>
        <dbReference type="ARBA" id="ARBA00008197"/>
    </source>
</evidence>
<keyword evidence="6" id="KW-1185">Reference proteome</keyword>
<reference evidence="5 6" key="1">
    <citation type="submission" date="2016-03" db="EMBL/GenBank/DDBJ databases">
        <title>Whole genome sequencing of Grifola frondosa 9006-11.</title>
        <authorList>
            <person name="Min B."/>
            <person name="Park H."/>
            <person name="Kim J.-G."/>
            <person name="Cho H."/>
            <person name="Oh Y.-L."/>
            <person name="Kong W.-S."/>
            <person name="Choi I.-G."/>
        </authorList>
    </citation>
    <scope>NUCLEOTIDE SEQUENCE [LARGE SCALE GENOMIC DNA]</scope>
    <source>
        <strain evidence="5 6">9006-11</strain>
    </source>
</reference>
<dbReference type="InterPro" id="IPR031568">
    <property type="entry name" value="Pet117"/>
</dbReference>
<dbReference type="GO" id="GO:0005739">
    <property type="term" value="C:mitochondrion"/>
    <property type="evidence" value="ECO:0007669"/>
    <property type="project" value="UniProtKB-SubCell"/>
</dbReference>
<organism evidence="5 6">
    <name type="scientific">Grifola frondosa</name>
    <name type="common">Maitake</name>
    <name type="synonym">Polyporus frondosus</name>
    <dbReference type="NCBI Taxonomy" id="5627"/>
    <lineage>
        <taxon>Eukaryota</taxon>
        <taxon>Fungi</taxon>
        <taxon>Dikarya</taxon>
        <taxon>Basidiomycota</taxon>
        <taxon>Agaricomycotina</taxon>
        <taxon>Agaricomycetes</taxon>
        <taxon>Polyporales</taxon>
        <taxon>Grifolaceae</taxon>
        <taxon>Grifola</taxon>
    </lineage>
</organism>
<protein>
    <recommendedName>
        <fullName evidence="7">Protein PET117, mitochondrial</fullName>
    </recommendedName>
</protein>
<keyword evidence="4" id="KW-0496">Mitochondrion</keyword>
<keyword evidence="3" id="KW-0809">Transit peptide</keyword>
<evidence type="ECO:0000256" key="3">
    <source>
        <dbReference type="ARBA" id="ARBA00022946"/>
    </source>
</evidence>
<dbReference type="PANTHER" id="PTHR28163:SF1">
    <property type="entry name" value="PROTEIN PET117 HOMOLOG, MITOCHONDRIAL"/>
    <property type="match status" value="1"/>
</dbReference>
<evidence type="ECO:0000313" key="6">
    <source>
        <dbReference type="Proteomes" id="UP000092993"/>
    </source>
</evidence>
<dbReference type="AlphaFoldDB" id="A0A1C7MKU9"/>
<comment type="similarity">
    <text evidence="2">Belongs to the PET117 family.</text>
</comment>
<evidence type="ECO:0000256" key="4">
    <source>
        <dbReference type="ARBA" id="ARBA00023128"/>
    </source>
</evidence>
<evidence type="ECO:0000313" key="5">
    <source>
        <dbReference type="EMBL" id="OBZ77470.1"/>
    </source>
</evidence>
<comment type="subcellular location">
    <subcellularLocation>
        <location evidence="1">Mitochondrion</location>
    </subcellularLocation>
</comment>
<dbReference type="Proteomes" id="UP000092993">
    <property type="component" value="Unassembled WGS sequence"/>
</dbReference>
<sequence>MSRVSKITLGAAIVASISIIWGVHALQNQERETMYKGVLRDDARRRDKMRQREDDLKESQRKREIYERVQTPGREDVVLFHQCKVYAY</sequence>
<dbReference type="PANTHER" id="PTHR28163">
    <property type="entry name" value="PROTEIN PET117 HOMOLOG, MITOCHONDRIAL"/>
    <property type="match status" value="1"/>
</dbReference>
<proteinExistence type="inferred from homology"/>
<dbReference type="OMA" id="EHETMYK"/>